<feature type="region of interest" description="Disordered" evidence="1">
    <location>
        <begin position="1"/>
        <end position="59"/>
    </location>
</feature>
<feature type="compositionally biased region" description="Low complexity" evidence="1">
    <location>
        <begin position="124"/>
        <end position="146"/>
    </location>
</feature>
<feature type="compositionally biased region" description="Polar residues" evidence="1">
    <location>
        <begin position="90"/>
        <end position="99"/>
    </location>
</feature>
<feature type="compositionally biased region" description="Polar residues" evidence="1">
    <location>
        <begin position="1"/>
        <end position="12"/>
    </location>
</feature>
<organism evidence="2">
    <name type="scientific">Homo sapiens</name>
    <name type="common">Human</name>
    <dbReference type="NCBI Taxonomy" id="9606"/>
    <lineage>
        <taxon>Eukaryota</taxon>
        <taxon>Metazoa</taxon>
        <taxon>Chordata</taxon>
        <taxon>Craniata</taxon>
        <taxon>Vertebrata</taxon>
        <taxon>Euteleostomi</taxon>
        <taxon>Mammalia</taxon>
        <taxon>Eutheria</taxon>
        <taxon>Euarchontoglires</taxon>
        <taxon>Primates</taxon>
        <taxon>Haplorrhini</taxon>
        <taxon>Catarrhini</taxon>
        <taxon>Hominidae</taxon>
        <taxon>Homo</taxon>
    </lineage>
</organism>
<reference evidence="2" key="1">
    <citation type="submission" date="2003-07" db="EMBL/GenBank/DDBJ databases">
        <title>NEDO human cDNA sequencing project.</title>
        <authorList>
            <person name="Ota T."/>
            <person name="Nakagawa S."/>
            <person name="Senoh A."/>
            <person name="Mizuguchi H."/>
            <person name="Inagaki H."/>
            <person name="Sugiyama T."/>
            <person name="Irie R."/>
            <person name="Otsuki T."/>
            <person name="Sato H."/>
            <person name="Wakamatsu A."/>
            <person name="Ishii S."/>
            <person name="Yamamoto J."/>
            <person name="Isono Y."/>
            <person name="Kawai-Hio Y."/>
            <person name="Saito K."/>
            <person name="Nishikawa T."/>
            <person name="Kimura K."/>
            <person name="Yamashita H."/>
            <person name="Matsuo K."/>
            <person name="Nakamura Y."/>
            <person name="Sekine M."/>
            <person name="Kikuchi H."/>
            <person name="Kanda K."/>
            <person name="Wagatsuma M."/>
            <person name="Murakawa K."/>
            <person name="Kanehori K."/>
            <person name="Takahashi-Fujii A."/>
            <person name="Oshima A."/>
            <person name="Sugiyama A."/>
            <person name="Kawakami B."/>
            <person name="Suzuki Y."/>
            <person name="Sugano S."/>
            <person name="Nagahari K."/>
            <person name="Masuho Y."/>
            <person name="Nagai K."/>
            <person name="Isogai T."/>
        </authorList>
    </citation>
    <scope>NUCLEOTIDE SEQUENCE</scope>
    <source>
        <tissue evidence="2">Testis</tissue>
    </source>
</reference>
<dbReference type="AlphaFoldDB" id="Q6ZU49"/>
<proteinExistence type="evidence at transcript level"/>
<dbReference type="EMBL" id="AK125987">
    <property type="protein sequence ID" value="BAC86378.1"/>
    <property type="molecule type" value="mRNA"/>
</dbReference>
<evidence type="ECO:0000313" key="2">
    <source>
        <dbReference type="EMBL" id="BAC86378.1"/>
    </source>
</evidence>
<feature type="region of interest" description="Disordered" evidence="1">
    <location>
        <begin position="83"/>
        <end position="146"/>
    </location>
</feature>
<dbReference type="PhylomeDB" id="Q6ZU49"/>
<protein>
    <submittedName>
        <fullName evidence="2">cDNA FLJ43999 fis, clone TESTI4021491</fullName>
    </submittedName>
</protein>
<accession>Q6ZU49</accession>
<evidence type="ECO:0000256" key="1">
    <source>
        <dbReference type="SAM" id="MobiDB-lite"/>
    </source>
</evidence>
<feature type="compositionally biased region" description="Polar residues" evidence="1">
    <location>
        <begin position="36"/>
        <end position="48"/>
    </location>
</feature>
<name>Q6ZU49_HUMAN</name>
<sequence length="146" mass="15386">MSSRSLHSQQWTWRMGSARPTLTGSAHPTLRGSARPTLTGSAHPTLTGSAHPHSWPCPAPGAIGVALIQPLFLSGPFPHVALHTHPHSGPSATEQNHATPFTRPPRRGEGLPAECLALHQHLLSSPTTPAPASSRPRSSSSSEPHL</sequence>